<sequence>MIIALLETITGIFLLKITLKKKQTRFSILQYLPFRNIFATIEFCSLYNFFYCNERIIGFLKCCFTNIKPGSIILVSDVIYNHLISLSHDSYFITDHISLKLTRLLREYFFSTLTTISKKTFQTISKFLNNSINKIKFNSFKFYDKLITKRNQKTIKDINDKFIEIVLMLRKNHHGIFNENKELLYFFENCKKINRFYNTIMNKNLRFSQYYLNSMANSLLQINENFKCFKSFLNSFKEKKILPLIIILFSLKIILHFQQILTSILSCIPCNEERRPTTLTYFRNYPSETALIQIWSISKSINSKQILANVYAINSKIKSRNILYKLFGF</sequence>
<dbReference type="AlphaFoldDB" id="Q3LVV4"/>
<accession>Q3LVV4</accession>
<keyword evidence="1" id="KW-0542">Nucleomorph</keyword>
<proteinExistence type="predicted"/>
<geneLocation type="nucleomorph" evidence="1"/>
<dbReference type="EMBL" id="DQ158858">
    <property type="protein sequence ID" value="ABA27411.1"/>
    <property type="molecule type" value="Genomic_DNA"/>
</dbReference>
<dbReference type="GeneID" id="5788296"/>
<protein>
    <submittedName>
        <fullName evidence="1">Uncharacterized protein</fullName>
    </submittedName>
</protein>
<organism evidence="1 2">
    <name type="scientific">Bigelowiella natans</name>
    <name type="common">Pedinomonas minutissima</name>
    <name type="synonym">Chlorarachnion sp. (strain CCMP621)</name>
    <dbReference type="NCBI Taxonomy" id="227086"/>
    <lineage>
        <taxon>Eukaryota</taxon>
        <taxon>Sar</taxon>
        <taxon>Rhizaria</taxon>
        <taxon>Cercozoa</taxon>
        <taxon>Chlorarachniophyceae</taxon>
        <taxon>Bigelowiella</taxon>
    </lineage>
</organism>
<dbReference type="RefSeq" id="XP_001713023.1">
    <property type="nucleotide sequence ID" value="XM_001712971.1"/>
</dbReference>
<evidence type="ECO:0000313" key="2">
    <source>
        <dbReference type="Proteomes" id="UP000243425"/>
    </source>
</evidence>
<reference evidence="1 2" key="1">
    <citation type="journal article" date="2006" name="Proc. Natl. Acad. Sci. U.S.A.">
        <title>Complete nucleotide sequence of the chlorarachniophyte nucleomorph: nature's smallest nucleus.</title>
        <authorList>
            <person name="Gilson P.R."/>
            <person name="Su V."/>
            <person name="Slamovits C.H."/>
            <person name="Reith M.E."/>
            <person name="Keeling P.J."/>
            <person name="McFadden G.I."/>
        </authorList>
    </citation>
    <scope>NUCLEOTIDE SEQUENCE [LARGE SCALE GENOMIC DNA]</scope>
    <source>
        <strain evidence="2">CCMP621</strain>
    </source>
</reference>
<name>Q3LVV4_BIGNA</name>
<evidence type="ECO:0000313" key="1">
    <source>
        <dbReference type="EMBL" id="ABA27411.1"/>
    </source>
</evidence>
<dbReference type="Proteomes" id="UP000243425">
    <property type="component" value="Nucleomorph 3"/>
</dbReference>